<gene>
    <name evidence="1" type="primary">sle2_094</name>
</gene>
<keyword evidence="1" id="KW-0614">Plasmid</keyword>
<protein>
    <submittedName>
        <fullName evidence="1">Uncharacterized protein</fullName>
    </submittedName>
</protein>
<dbReference type="EMBL" id="LN831789">
    <property type="protein sequence ID" value="CQR59395.1"/>
    <property type="molecule type" value="Genomic_DNA"/>
</dbReference>
<evidence type="ECO:0000313" key="1">
    <source>
        <dbReference type="EMBL" id="CQR59395.1"/>
    </source>
</evidence>
<dbReference type="KEGG" id="sle:sle2_094"/>
<reference evidence="2" key="1">
    <citation type="submission" date="2015-02" db="EMBL/GenBank/DDBJ databases">
        <authorList>
            <person name="Gomez-Escribano P.J."/>
        </authorList>
    </citation>
    <scope>NUCLEOTIDE SEQUENCE [LARGE SCALE GENOMIC DNA]</scope>
    <source>
        <strain evidence="2">C34 (DSM 42122 / NRRL B-24963)</strain>
        <plasmid evidence="2">pSLE2</plasmid>
    </source>
</reference>
<evidence type="ECO:0000313" key="2">
    <source>
        <dbReference type="Proteomes" id="UP000035016"/>
    </source>
</evidence>
<dbReference type="AlphaFoldDB" id="A0A0F7VL92"/>
<proteinExistence type="predicted"/>
<dbReference type="Proteomes" id="UP000035016">
    <property type="component" value="Plasmid pSLE2"/>
</dbReference>
<geneLocation type="plasmid" evidence="1 2">
    <name>pSLE2</name>
</geneLocation>
<name>A0A0F7VL92_STRLW</name>
<organism evidence="1 2">
    <name type="scientific">Streptomyces leeuwenhoekii</name>
    <dbReference type="NCBI Taxonomy" id="1437453"/>
    <lineage>
        <taxon>Bacteria</taxon>
        <taxon>Bacillati</taxon>
        <taxon>Actinomycetota</taxon>
        <taxon>Actinomycetes</taxon>
        <taxon>Kitasatosporales</taxon>
        <taxon>Streptomycetaceae</taxon>
        <taxon>Streptomyces</taxon>
    </lineage>
</organism>
<accession>A0A0F7VL92</accession>
<sequence>MDQVVRAVVVGHDVSLSELTDGHRLGHPRARTTRARLGVLRAARRRR</sequence>